<dbReference type="HAMAP" id="MF_00724">
    <property type="entry name" value="FliE"/>
    <property type="match status" value="1"/>
</dbReference>
<keyword evidence="5" id="KW-0966">Cell projection</keyword>
<dbReference type="Proteomes" id="UP000182258">
    <property type="component" value="Unassembled WGS sequence"/>
</dbReference>
<evidence type="ECO:0000256" key="1">
    <source>
        <dbReference type="ARBA" id="ARBA00004117"/>
    </source>
</evidence>
<dbReference type="EMBL" id="FOMB01000007">
    <property type="protein sequence ID" value="SFC58507.1"/>
    <property type="molecule type" value="Genomic_DNA"/>
</dbReference>
<protein>
    <recommendedName>
        <fullName evidence="4">Flagellar hook-basal body complex protein FliE</fullName>
    </recommendedName>
</protein>
<dbReference type="RefSeq" id="WP_143078094.1">
    <property type="nucleotide sequence ID" value="NZ_FOMB01000007.1"/>
</dbReference>
<evidence type="ECO:0000313" key="6">
    <source>
        <dbReference type="Proteomes" id="UP000182258"/>
    </source>
</evidence>
<dbReference type="PRINTS" id="PR01006">
    <property type="entry name" value="FLGHOOKFLIE"/>
</dbReference>
<organism evidence="5 6">
    <name type="scientific">Devosia psychrophila</name>
    <dbReference type="NCBI Taxonomy" id="728005"/>
    <lineage>
        <taxon>Bacteria</taxon>
        <taxon>Pseudomonadati</taxon>
        <taxon>Pseudomonadota</taxon>
        <taxon>Alphaproteobacteria</taxon>
        <taxon>Hyphomicrobiales</taxon>
        <taxon>Devosiaceae</taxon>
        <taxon>Devosia</taxon>
    </lineage>
</organism>
<sequence>MAISTPFNAATAAYGNASRLINQAAKPNTDLQALAGSNGGGSFADILAQQVQGVVEAGKTSDSMAIDMVNGKANVVDMVTALSETEIAIESMVTVRDRVISAYEEIMRMPI</sequence>
<dbReference type="PANTHER" id="PTHR34653:SF1">
    <property type="entry name" value="FLAGELLAR HOOK-BASAL BODY COMPLEX PROTEIN FLIE"/>
    <property type="match status" value="1"/>
</dbReference>
<dbReference type="STRING" id="728005.SAMN04488059_10776"/>
<gene>
    <name evidence="4" type="primary">fliE</name>
    <name evidence="5" type="ORF">SAMN04488059_10776</name>
</gene>
<dbReference type="OrthoDB" id="8481852at2"/>
<evidence type="ECO:0000256" key="4">
    <source>
        <dbReference type="HAMAP-Rule" id="MF_00724"/>
    </source>
</evidence>
<comment type="similarity">
    <text evidence="2 4">Belongs to the FliE family.</text>
</comment>
<dbReference type="GO" id="GO:0071973">
    <property type="term" value="P:bacterial-type flagellum-dependent cell motility"/>
    <property type="evidence" value="ECO:0007669"/>
    <property type="project" value="InterPro"/>
</dbReference>
<dbReference type="PANTHER" id="PTHR34653">
    <property type="match status" value="1"/>
</dbReference>
<accession>A0A1I1KCC5</accession>
<name>A0A1I1KCC5_9HYPH</name>
<dbReference type="Pfam" id="PF02049">
    <property type="entry name" value="FliE"/>
    <property type="match status" value="1"/>
</dbReference>
<reference evidence="5 6" key="1">
    <citation type="submission" date="2016-10" db="EMBL/GenBank/DDBJ databases">
        <authorList>
            <person name="de Groot N.N."/>
        </authorList>
    </citation>
    <scope>NUCLEOTIDE SEQUENCE [LARGE SCALE GENOMIC DNA]</scope>
    <source>
        <strain evidence="5 6">CGMCC 1.10210</strain>
    </source>
</reference>
<dbReference type="GO" id="GO:0005198">
    <property type="term" value="F:structural molecule activity"/>
    <property type="evidence" value="ECO:0007669"/>
    <property type="project" value="InterPro"/>
</dbReference>
<dbReference type="InterPro" id="IPR001624">
    <property type="entry name" value="FliE"/>
</dbReference>
<proteinExistence type="inferred from homology"/>
<keyword evidence="5" id="KW-0282">Flagellum</keyword>
<evidence type="ECO:0000256" key="3">
    <source>
        <dbReference type="ARBA" id="ARBA00023143"/>
    </source>
</evidence>
<keyword evidence="3 4" id="KW-0975">Bacterial flagellum</keyword>
<keyword evidence="5" id="KW-0969">Cilium</keyword>
<dbReference type="GO" id="GO:0003774">
    <property type="term" value="F:cytoskeletal motor activity"/>
    <property type="evidence" value="ECO:0007669"/>
    <property type="project" value="InterPro"/>
</dbReference>
<dbReference type="AlphaFoldDB" id="A0A1I1KCC5"/>
<evidence type="ECO:0000313" key="5">
    <source>
        <dbReference type="EMBL" id="SFC58507.1"/>
    </source>
</evidence>
<comment type="subcellular location">
    <subcellularLocation>
        <location evidence="1 4">Bacterial flagellum basal body</location>
    </subcellularLocation>
</comment>
<dbReference type="GO" id="GO:0009425">
    <property type="term" value="C:bacterial-type flagellum basal body"/>
    <property type="evidence" value="ECO:0007669"/>
    <property type="project" value="UniProtKB-SubCell"/>
</dbReference>
<evidence type="ECO:0000256" key="2">
    <source>
        <dbReference type="ARBA" id="ARBA00009272"/>
    </source>
</evidence>